<evidence type="ECO:0000313" key="3">
    <source>
        <dbReference type="Proteomes" id="UP000242146"/>
    </source>
</evidence>
<name>A0A1X2GU94_9FUNG</name>
<comment type="caution">
    <text evidence="2">The sequence shown here is derived from an EMBL/GenBank/DDBJ whole genome shotgun (WGS) entry which is preliminary data.</text>
</comment>
<evidence type="ECO:0000313" key="2">
    <source>
        <dbReference type="EMBL" id="ORX61587.1"/>
    </source>
</evidence>
<dbReference type="PANTHER" id="PTHR12436:SF3">
    <property type="entry name" value="GERMINAL-CENTER ASSOCIATED NUCLEAR PROTEIN"/>
    <property type="match status" value="1"/>
</dbReference>
<dbReference type="GO" id="GO:0006406">
    <property type="term" value="P:mRNA export from nucleus"/>
    <property type="evidence" value="ECO:0007669"/>
    <property type="project" value="TreeGrafter"/>
</dbReference>
<organism evidence="2 3">
    <name type="scientific">Hesseltinella vesiculosa</name>
    <dbReference type="NCBI Taxonomy" id="101127"/>
    <lineage>
        <taxon>Eukaryota</taxon>
        <taxon>Fungi</taxon>
        <taxon>Fungi incertae sedis</taxon>
        <taxon>Mucoromycota</taxon>
        <taxon>Mucoromycotina</taxon>
        <taxon>Mucoromycetes</taxon>
        <taxon>Mucorales</taxon>
        <taxon>Cunninghamellaceae</taxon>
        <taxon>Hesseltinella</taxon>
    </lineage>
</organism>
<dbReference type="OrthoDB" id="264795at2759"/>
<dbReference type="PANTHER" id="PTHR12436">
    <property type="entry name" value="80 KDA MCM3-ASSOCIATED PROTEIN"/>
    <property type="match status" value="1"/>
</dbReference>
<reference evidence="2 3" key="1">
    <citation type="submission" date="2016-07" db="EMBL/GenBank/DDBJ databases">
        <title>Pervasive Adenine N6-methylation of Active Genes in Fungi.</title>
        <authorList>
            <consortium name="DOE Joint Genome Institute"/>
            <person name="Mondo S.J."/>
            <person name="Dannebaum R.O."/>
            <person name="Kuo R.C."/>
            <person name="Labutti K."/>
            <person name="Haridas S."/>
            <person name="Kuo A."/>
            <person name="Salamov A."/>
            <person name="Ahrendt S.R."/>
            <person name="Lipzen A."/>
            <person name="Sullivan W."/>
            <person name="Andreopoulos W.B."/>
            <person name="Clum A."/>
            <person name="Lindquist E."/>
            <person name="Daum C."/>
            <person name="Ramamoorthy G.K."/>
            <person name="Gryganskyi A."/>
            <person name="Culley D."/>
            <person name="Magnuson J.K."/>
            <person name="James T.Y."/>
            <person name="O'Malley M.A."/>
            <person name="Stajich J.E."/>
            <person name="Spatafora J.W."/>
            <person name="Visel A."/>
            <person name="Grigoriev I.V."/>
        </authorList>
    </citation>
    <scope>NUCLEOTIDE SEQUENCE [LARGE SCALE GENOMIC DNA]</scope>
    <source>
        <strain evidence="2 3">NRRL 3301</strain>
    </source>
</reference>
<dbReference type="Gene3D" id="1.25.40.990">
    <property type="match status" value="1"/>
</dbReference>
<dbReference type="InterPro" id="IPR005062">
    <property type="entry name" value="SAC3/GANP/THP3_conserved"/>
</dbReference>
<evidence type="ECO:0000259" key="1">
    <source>
        <dbReference type="Pfam" id="PF03399"/>
    </source>
</evidence>
<gene>
    <name evidence="2" type="ORF">DM01DRAFT_1125563</name>
</gene>
<dbReference type="Proteomes" id="UP000242146">
    <property type="component" value="Unassembled WGS sequence"/>
</dbReference>
<feature type="domain" description="SAC3/GANP/THP3 conserved" evidence="1">
    <location>
        <begin position="48"/>
        <end position="353"/>
    </location>
</feature>
<proteinExistence type="predicted"/>
<dbReference type="GO" id="GO:0005737">
    <property type="term" value="C:cytoplasm"/>
    <property type="evidence" value="ECO:0007669"/>
    <property type="project" value="TreeGrafter"/>
</dbReference>
<protein>
    <recommendedName>
        <fullName evidence="1">SAC3/GANP/THP3 conserved domain-containing protein</fullName>
    </recommendedName>
</protein>
<sequence>MDTMAYEAMKKDRIEERREAIEQGLIQDPLAPTTLEDAIDFRGTCEAMCPRFEMVERSLQNGLDPLEMNENGELDPEKAVKRYRRSAAGNEQPLPSDVRSPLVLLQTLDYLVGTVLPSYTVEKCHPFIRDRTRSIRQDFTLQNIRDRYAIEAHERIARFHILALHELCGLDEERFSIQQETEQLNKVLISLMEFYDDLREEHRIDMPNEPEFRAYNIISHLRDPDTIRQTQSLPPSVFRHPLVTRALKFSAIMQRNNEIMETSSRRNKPHNVEASQNSYAQFFNLVADPDTPFLMACMLEAHFPDVRKGALKAMNLVYRPNTGPDIDYVIRVLGYDSEDDFTSDAALYGLKLENGQVQFNQRHVRTKVPFFIEPLSNPKPKPSQLVEPKKLGTRLEDIVNGIMPSPSLASISPRSLPSRASIRSVAASASSIVSPMPSYSAAANDMMGTAMPSHDDTDYTSFAEQEEKRAQLAQVVEQRAQLEMQIHQGLGYPDARFTHQHGLRRSRYLG</sequence>
<dbReference type="InterPro" id="IPR045107">
    <property type="entry name" value="SAC3/GANP/THP3"/>
</dbReference>
<dbReference type="EMBL" id="MCGT01000003">
    <property type="protein sequence ID" value="ORX61587.1"/>
    <property type="molecule type" value="Genomic_DNA"/>
</dbReference>
<dbReference type="AlphaFoldDB" id="A0A1X2GU94"/>
<dbReference type="GO" id="GO:0070390">
    <property type="term" value="C:transcription export complex 2"/>
    <property type="evidence" value="ECO:0007669"/>
    <property type="project" value="TreeGrafter"/>
</dbReference>
<keyword evidence="3" id="KW-1185">Reference proteome</keyword>
<dbReference type="Pfam" id="PF03399">
    <property type="entry name" value="SAC3_GANP"/>
    <property type="match status" value="1"/>
</dbReference>
<accession>A0A1X2GU94</accession>
<dbReference type="STRING" id="101127.A0A1X2GU94"/>